<organism evidence="1 2">
    <name type="scientific">Ophiocordyceps camponoti-rufipedis</name>
    <dbReference type="NCBI Taxonomy" id="2004952"/>
    <lineage>
        <taxon>Eukaryota</taxon>
        <taxon>Fungi</taxon>
        <taxon>Dikarya</taxon>
        <taxon>Ascomycota</taxon>
        <taxon>Pezizomycotina</taxon>
        <taxon>Sordariomycetes</taxon>
        <taxon>Hypocreomycetidae</taxon>
        <taxon>Hypocreales</taxon>
        <taxon>Ophiocordycipitaceae</taxon>
        <taxon>Ophiocordyceps</taxon>
    </lineage>
</organism>
<sequence length="159" mass="17636">MAANLHLIPGGSRKIQPSTAIGNASLKAGAAAKAIGVHALEYVRGWYEKVKGSDTIFGRIFTWVDENVEKIQEAIGGKQQDHIDGNELKDRVIKWIKENLGKLEKAVIPGHDRYDKKPVLEQLTPEKEKDIEATLDRVGDCDEIEPEPEDEEVLCTYSG</sequence>
<protein>
    <submittedName>
        <fullName evidence="1">Uncharacterized protein</fullName>
    </submittedName>
</protein>
<proteinExistence type="predicted"/>
<dbReference type="EMBL" id="NJES01000394">
    <property type="protein sequence ID" value="PHH72777.1"/>
    <property type="molecule type" value="Genomic_DNA"/>
</dbReference>
<dbReference type="AlphaFoldDB" id="A0A2C5YVI4"/>
<reference evidence="1 2" key="1">
    <citation type="submission" date="2017-06" db="EMBL/GenBank/DDBJ databases">
        <title>Ant-infecting Ophiocordyceps genomes reveal a high diversity of potential behavioral manipulation genes and a possible major role for enterotoxins.</title>
        <authorList>
            <person name="De Bekker C."/>
            <person name="Evans H.C."/>
            <person name="Brachmann A."/>
            <person name="Hughes D.P."/>
        </authorList>
    </citation>
    <scope>NUCLEOTIDE SEQUENCE [LARGE SCALE GENOMIC DNA]</scope>
    <source>
        <strain evidence="1 2">Map16</strain>
    </source>
</reference>
<dbReference type="OrthoDB" id="4928190at2759"/>
<evidence type="ECO:0000313" key="1">
    <source>
        <dbReference type="EMBL" id="PHH72777.1"/>
    </source>
</evidence>
<keyword evidence="2" id="KW-1185">Reference proteome</keyword>
<evidence type="ECO:0000313" key="2">
    <source>
        <dbReference type="Proteomes" id="UP000226431"/>
    </source>
</evidence>
<dbReference type="Proteomes" id="UP000226431">
    <property type="component" value="Unassembled WGS sequence"/>
</dbReference>
<name>A0A2C5YVI4_9HYPO</name>
<gene>
    <name evidence="1" type="ORF">CDD80_4274</name>
</gene>
<comment type="caution">
    <text evidence="1">The sequence shown here is derived from an EMBL/GenBank/DDBJ whole genome shotgun (WGS) entry which is preliminary data.</text>
</comment>
<accession>A0A2C5YVI4</accession>